<dbReference type="SUPFAM" id="SSF46894">
    <property type="entry name" value="C-terminal effector domain of the bipartite response regulators"/>
    <property type="match status" value="1"/>
</dbReference>
<dbReference type="InterPro" id="IPR000792">
    <property type="entry name" value="Tscrpt_reg_LuxR_C"/>
</dbReference>
<dbReference type="OrthoDB" id="9780593at2"/>
<reference evidence="8 9" key="1">
    <citation type="submission" date="2016-10" db="EMBL/GenBank/DDBJ databases">
        <title>Alkaliphiles isolated from bioreactors.</title>
        <authorList>
            <person name="Salah Z."/>
            <person name="Rout S.P."/>
            <person name="Humphreys P.N."/>
        </authorList>
    </citation>
    <scope>NUCLEOTIDE SEQUENCE [LARGE SCALE GENOMIC DNA]</scope>
    <source>
        <strain evidence="8 9">ZS02</strain>
    </source>
</reference>
<evidence type="ECO:0000259" key="7">
    <source>
        <dbReference type="PROSITE" id="PS50110"/>
    </source>
</evidence>
<dbReference type="PANTHER" id="PTHR43214:SF41">
    <property type="entry name" value="NITRATE_NITRITE RESPONSE REGULATOR PROTEIN NARP"/>
    <property type="match status" value="1"/>
</dbReference>
<dbReference type="SMART" id="SM00421">
    <property type="entry name" value="HTH_LUXR"/>
    <property type="match status" value="1"/>
</dbReference>
<dbReference type="PROSITE" id="PS50110">
    <property type="entry name" value="RESPONSE_REGULATORY"/>
    <property type="match status" value="1"/>
</dbReference>
<organism evidence="8 9">
    <name type="scientific">Azonexus hydrophilus</name>
    <dbReference type="NCBI Taxonomy" id="418702"/>
    <lineage>
        <taxon>Bacteria</taxon>
        <taxon>Pseudomonadati</taxon>
        <taxon>Pseudomonadota</taxon>
        <taxon>Betaproteobacteria</taxon>
        <taxon>Rhodocyclales</taxon>
        <taxon>Azonexaceae</taxon>
        <taxon>Azonexus</taxon>
    </lineage>
</organism>
<evidence type="ECO:0000256" key="1">
    <source>
        <dbReference type="ARBA" id="ARBA00022553"/>
    </source>
</evidence>
<sequence>MKPITIVLADDHKMFREALKLSLSSVADILLVGEAGSGAETLAAVTATRPDVLILDIALPDMNGIEVAKELKQSFPALGIVALSGYADRMFVEEMLKAGAAAYVVKSAGADELVAAIRAVALGERYMSSDAQNSVMQGVVQKDTPPRSVLSPREQQVLRLLARGMRSTQIAQELGIAATTVEVHRRNIKEKLGLHSVVELTRYAIREGLAVA</sequence>
<dbReference type="PROSITE" id="PS50043">
    <property type="entry name" value="HTH_LUXR_2"/>
    <property type="match status" value="1"/>
</dbReference>
<dbReference type="Proteomes" id="UP000187526">
    <property type="component" value="Unassembled WGS sequence"/>
</dbReference>
<feature type="domain" description="Response regulatory" evidence="7">
    <location>
        <begin position="5"/>
        <end position="121"/>
    </location>
</feature>
<keyword evidence="9" id="KW-1185">Reference proteome</keyword>
<evidence type="ECO:0000313" key="8">
    <source>
        <dbReference type="EMBL" id="OMG56388.1"/>
    </source>
</evidence>
<dbReference type="Gene3D" id="3.40.50.2300">
    <property type="match status" value="1"/>
</dbReference>
<proteinExistence type="predicted"/>
<protein>
    <submittedName>
        <fullName evidence="8">DNA-binding response regulator</fullName>
    </submittedName>
</protein>
<dbReference type="STRING" id="418702.BJN45_01875"/>
<dbReference type="PROSITE" id="PS00622">
    <property type="entry name" value="HTH_LUXR_1"/>
    <property type="match status" value="1"/>
</dbReference>
<dbReference type="InterPro" id="IPR039420">
    <property type="entry name" value="WalR-like"/>
</dbReference>
<dbReference type="GO" id="GO:0003677">
    <property type="term" value="F:DNA binding"/>
    <property type="evidence" value="ECO:0007669"/>
    <property type="project" value="UniProtKB-KW"/>
</dbReference>
<evidence type="ECO:0000256" key="5">
    <source>
        <dbReference type="PROSITE-ProRule" id="PRU00169"/>
    </source>
</evidence>
<dbReference type="GO" id="GO:0006355">
    <property type="term" value="P:regulation of DNA-templated transcription"/>
    <property type="evidence" value="ECO:0007669"/>
    <property type="project" value="InterPro"/>
</dbReference>
<dbReference type="Pfam" id="PF00072">
    <property type="entry name" value="Response_reg"/>
    <property type="match status" value="1"/>
</dbReference>
<dbReference type="EMBL" id="MTHD01000001">
    <property type="protein sequence ID" value="OMG56388.1"/>
    <property type="molecule type" value="Genomic_DNA"/>
</dbReference>
<dbReference type="CDD" id="cd06170">
    <property type="entry name" value="LuxR_C_like"/>
    <property type="match status" value="1"/>
</dbReference>
<keyword evidence="3 8" id="KW-0238">DNA-binding</keyword>
<dbReference type="RefSeq" id="WP_076091494.1">
    <property type="nucleotide sequence ID" value="NZ_MTHD01000001.1"/>
</dbReference>
<comment type="caution">
    <text evidence="8">The sequence shown here is derived from an EMBL/GenBank/DDBJ whole genome shotgun (WGS) entry which is preliminary data.</text>
</comment>
<dbReference type="PRINTS" id="PR00038">
    <property type="entry name" value="HTHLUXR"/>
</dbReference>
<feature type="domain" description="HTH luxR-type" evidence="6">
    <location>
        <begin position="143"/>
        <end position="208"/>
    </location>
</feature>
<dbReference type="PANTHER" id="PTHR43214">
    <property type="entry name" value="TWO-COMPONENT RESPONSE REGULATOR"/>
    <property type="match status" value="1"/>
</dbReference>
<dbReference type="CDD" id="cd17535">
    <property type="entry name" value="REC_NarL-like"/>
    <property type="match status" value="1"/>
</dbReference>
<keyword evidence="2" id="KW-0805">Transcription regulation</keyword>
<dbReference type="InterPro" id="IPR016032">
    <property type="entry name" value="Sig_transdc_resp-reg_C-effctor"/>
</dbReference>
<dbReference type="AlphaFoldDB" id="A0A1R1IC82"/>
<dbReference type="Pfam" id="PF00196">
    <property type="entry name" value="GerE"/>
    <property type="match status" value="1"/>
</dbReference>
<dbReference type="GO" id="GO:0000160">
    <property type="term" value="P:phosphorelay signal transduction system"/>
    <property type="evidence" value="ECO:0007669"/>
    <property type="project" value="InterPro"/>
</dbReference>
<accession>A0A1R1IC82</accession>
<dbReference type="InterPro" id="IPR011006">
    <property type="entry name" value="CheY-like_superfamily"/>
</dbReference>
<evidence type="ECO:0000256" key="2">
    <source>
        <dbReference type="ARBA" id="ARBA00023015"/>
    </source>
</evidence>
<dbReference type="InterPro" id="IPR001789">
    <property type="entry name" value="Sig_transdc_resp-reg_receiver"/>
</dbReference>
<evidence type="ECO:0000313" key="9">
    <source>
        <dbReference type="Proteomes" id="UP000187526"/>
    </source>
</evidence>
<gene>
    <name evidence="8" type="ORF">BJN45_01875</name>
</gene>
<dbReference type="SMART" id="SM00448">
    <property type="entry name" value="REC"/>
    <property type="match status" value="1"/>
</dbReference>
<dbReference type="InterPro" id="IPR058245">
    <property type="entry name" value="NreC/VraR/RcsB-like_REC"/>
</dbReference>
<keyword evidence="1 5" id="KW-0597">Phosphoprotein</keyword>
<name>A0A1R1IC82_9RHOO</name>
<dbReference type="SUPFAM" id="SSF52172">
    <property type="entry name" value="CheY-like"/>
    <property type="match status" value="1"/>
</dbReference>
<evidence type="ECO:0000256" key="3">
    <source>
        <dbReference type="ARBA" id="ARBA00023125"/>
    </source>
</evidence>
<evidence type="ECO:0000256" key="4">
    <source>
        <dbReference type="ARBA" id="ARBA00023163"/>
    </source>
</evidence>
<evidence type="ECO:0000259" key="6">
    <source>
        <dbReference type="PROSITE" id="PS50043"/>
    </source>
</evidence>
<feature type="modified residue" description="4-aspartylphosphate" evidence="5">
    <location>
        <position position="56"/>
    </location>
</feature>
<keyword evidence="4" id="KW-0804">Transcription</keyword>